<protein>
    <submittedName>
        <fullName evidence="1">Uncharacterized protein</fullName>
    </submittedName>
</protein>
<dbReference type="Proteomes" id="UP000193553">
    <property type="component" value="Unassembled WGS sequence"/>
</dbReference>
<sequence length="86" mass="9467">MGDCNEALYGPKPDRPWPTLGARDRPAVYLHRGCSEGWIVYVDHICYAGEAPNGSSAVQKLVIGKTLSQQHGWNLVRAISKMLDVT</sequence>
<organism evidence="1 2">
    <name type="scientific">Bradyrhizobium canariense</name>
    <dbReference type="NCBI Taxonomy" id="255045"/>
    <lineage>
        <taxon>Bacteria</taxon>
        <taxon>Pseudomonadati</taxon>
        <taxon>Pseudomonadota</taxon>
        <taxon>Alphaproteobacteria</taxon>
        <taxon>Hyphomicrobiales</taxon>
        <taxon>Nitrobacteraceae</taxon>
        <taxon>Bradyrhizobium</taxon>
    </lineage>
</organism>
<proteinExistence type="predicted"/>
<reference evidence="1 2" key="1">
    <citation type="submission" date="2017-03" db="EMBL/GenBank/DDBJ databases">
        <title>Whole genome sequences of fourteen strains of Bradyrhizobium canariense and one strain of Bradyrhizobium japonicum isolated from Lupinus (Papilionoideae: Genisteae) species in Algeria.</title>
        <authorList>
            <person name="Crovadore J."/>
            <person name="Chekireb D."/>
            <person name="Brachmann A."/>
            <person name="Chablais R."/>
            <person name="Cochard B."/>
            <person name="Lefort F."/>
        </authorList>
    </citation>
    <scope>NUCLEOTIDE SEQUENCE [LARGE SCALE GENOMIC DNA]</scope>
    <source>
        <strain evidence="1 2">UBMA195</strain>
    </source>
</reference>
<dbReference type="EMBL" id="NAFI01000029">
    <property type="protein sequence ID" value="OSJ20026.1"/>
    <property type="molecule type" value="Genomic_DNA"/>
</dbReference>
<accession>A0A1X3HFX0</accession>
<evidence type="ECO:0000313" key="2">
    <source>
        <dbReference type="Proteomes" id="UP000193553"/>
    </source>
</evidence>
<name>A0A1X3HFX0_9BRAD</name>
<dbReference type="AlphaFoldDB" id="A0A1X3HFX0"/>
<comment type="caution">
    <text evidence="1">The sequence shown here is derived from an EMBL/GenBank/DDBJ whole genome shotgun (WGS) entry which is preliminary data.</text>
</comment>
<evidence type="ECO:0000313" key="1">
    <source>
        <dbReference type="EMBL" id="OSJ20026.1"/>
    </source>
</evidence>
<gene>
    <name evidence="1" type="ORF">BSZ18_00095</name>
</gene>